<dbReference type="EMBL" id="JALGBI010000002">
    <property type="protein sequence ID" value="MCJ0765207.1"/>
    <property type="molecule type" value="Genomic_DNA"/>
</dbReference>
<protein>
    <submittedName>
        <fullName evidence="2">Uncharacterized protein</fullName>
    </submittedName>
</protein>
<gene>
    <name evidence="2" type="ORF">MMF98_18495</name>
</gene>
<keyword evidence="1" id="KW-0812">Transmembrane</keyword>
<feature type="transmembrane region" description="Helical" evidence="1">
    <location>
        <begin position="6"/>
        <end position="25"/>
    </location>
</feature>
<comment type="caution">
    <text evidence="2">The sequence shown here is derived from an EMBL/GenBank/DDBJ whole genome shotgun (WGS) entry which is preliminary data.</text>
</comment>
<sequence length="273" mass="27458">MNELLDHPAIQAGVAPFLAALAVAWPLSRTRFLGLATGAAFTLAVALTIGFSFTASTSLQKLITIEMLLIALIVPLELLAARIAPGRLRMGLAGAAGLSAIWVAWRVLQQQELATALLAGAAAALFVAALAYTAVASEEDAAPASASALVLGLGSGALALAGASALLAQLGIATAAGAGAAWLVLALKPKSAPTGHTLALPAHVAAGLVGTLAVATGSLPWYGLLPMLAVPACARIKTMPGRAFWLRSFVATATASIPMLLAVFISLWTARAS</sequence>
<keyword evidence="1" id="KW-0472">Membrane</keyword>
<organism evidence="2 3">
    <name type="scientific">Variovorax terrae</name>
    <dbReference type="NCBI Taxonomy" id="2923278"/>
    <lineage>
        <taxon>Bacteria</taxon>
        <taxon>Pseudomonadati</taxon>
        <taxon>Pseudomonadota</taxon>
        <taxon>Betaproteobacteria</taxon>
        <taxon>Burkholderiales</taxon>
        <taxon>Comamonadaceae</taxon>
        <taxon>Variovorax</taxon>
    </lineage>
</organism>
<feature type="transmembrane region" description="Helical" evidence="1">
    <location>
        <begin position="244"/>
        <end position="268"/>
    </location>
</feature>
<dbReference type="RefSeq" id="WP_243308353.1">
    <property type="nucleotide sequence ID" value="NZ_JALGBI010000002.1"/>
</dbReference>
<dbReference type="Proteomes" id="UP001139447">
    <property type="component" value="Unassembled WGS sequence"/>
</dbReference>
<name>A0A9X1VXH0_9BURK</name>
<proteinExistence type="predicted"/>
<reference evidence="2" key="1">
    <citation type="submission" date="2022-03" db="EMBL/GenBank/DDBJ databases">
        <authorList>
            <person name="Woo C.Y."/>
        </authorList>
    </citation>
    <scope>NUCLEOTIDE SEQUENCE</scope>
    <source>
        <strain evidence="2">CYS-02</strain>
    </source>
</reference>
<feature type="transmembrane region" description="Helical" evidence="1">
    <location>
        <begin position="199"/>
        <end position="224"/>
    </location>
</feature>
<evidence type="ECO:0000313" key="3">
    <source>
        <dbReference type="Proteomes" id="UP001139447"/>
    </source>
</evidence>
<evidence type="ECO:0000313" key="2">
    <source>
        <dbReference type="EMBL" id="MCJ0765207.1"/>
    </source>
</evidence>
<dbReference type="AlphaFoldDB" id="A0A9X1VXH0"/>
<accession>A0A9X1VXH0</accession>
<keyword evidence="1" id="KW-1133">Transmembrane helix</keyword>
<feature type="transmembrane region" description="Helical" evidence="1">
    <location>
        <begin position="167"/>
        <end position="187"/>
    </location>
</feature>
<feature type="transmembrane region" description="Helical" evidence="1">
    <location>
        <begin position="114"/>
        <end position="135"/>
    </location>
</feature>
<evidence type="ECO:0000256" key="1">
    <source>
        <dbReference type="SAM" id="Phobius"/>
    </source>
</evidence>
<feature type="transmembrane region" description="Helical" evidence="1">
    <location>
        <begin position="142"/>
        <end position="161"/>
    </location>
</feature>
<feature type="transmembrane region" description="Helical" evidence="1">
    <location>
        <begin position="59"/>
        <end position="79"/>
    </location>
</feature>
<feature type="transmembrane region" description="Helical" evidence="1">
    <location>
        <begin position="32"/>
        <end position="53"/>
    </location>
</feature>
<keyword evidence="3" id="KW-1185">Reference proteome</keyword>